<evidence type="ECO:0000256" key="2">
    <source>
        <dbReference type="ARBA" id="ARBA00023239"/>
    </source>
</evidence>
<dbReference type="InterPro" id="IPR008929">
    <property type="entry name" value="Chondroitin_lyas"/>
</dbReference>
<dbReference type="SUPFAM" id="SSF48230">
    <property type="entry name" value="Chondroitin AC/alginate lyase"/>
    <property type="match status" value="1"/>
</dbReference>
<reference evidence="6" key="1">
    <citation type="submission" date="2020-05" db="EMBL/GenBank/DDBJ databases">
        <title>Mycena genomes resolve the evolution of fungal bioluminescence.</title>
        <authorList>
            <person name="Tsai I.J."/>
        </authorList>
    </citation>
    <scope>NUCLEOTIDE SEQUENCE</scope>
    <source>
        <strain evidence="6">CCC161011</strain>
    </source>
</reference>
<keyword evidence="1 4" id="KW-0732">Signal</keyword>
<dbReference type="OrthoDB" id="63533at2759"/>
<accession>A0A8H6XCR5</accession>
<gene>
    <name evidence="6" type="ORF">MVEN_02043100</name>
</gene>
<evidence type="ECO:0000259" key="5">
    <source>
        <dbReference type="Pfam" id="PF05426"/>
    </source>
</evidence>
<dbReference type="Proteomes" id="UP000620124">
    <property type="component" value="Unassembled WGS sequence"/>
</dbReference>
<evidence type="ECO:0000256" key="4">
    <source>
        <dbReference type="SAM" id="SignalP"/>
    </source>
</evidence>
<feature type="chain" id="PRO_5034777730" evidence="4">
    <location>
        <begin position="23"/>
        <end position="411"/>
    </location>
</feature>
<name>A0A8H6XCR5_9AGAR</name>
<dbReference type="InterPro" id="IPR008397">
    <property type="entry name" value="Alginate_lyase_dom"/>
</dbReference>
<comment type="caution">
    <text evidence="6">The sequence shown here is derived from an EMBL/GenBank/DDBJ whole genome shotgun (WGS) entry which is preliminary data.</text>
</comment>
<dbReference type="AlphaFoldDB" id="A0A8H6XCR5"/>
<feature type="region of interest" description="Disordered" evidence="3">
    <location>
        <begin position="390"/>
        <end position="411"/>
    </location>
</feature>
<dbReference type="EMBL" id="JACAZI010000021">
    <property type="protein sequence ID" value="KAF7338182.1"/>
    <property type="molecule type" value="Genomic_DNA"/>
</dbReference>
<dbReference type="GO" id="GO:0016829">
    <property type="term" value="F:lyase activity"/>
    <property type="evidence" value="ECO:0007669"/>
    <property type="project" value="UniProtKB-KW"/>
</dbReference>
<dbReference type="Gene3D" id="1.50.10.100">
    <property type="entry name" value="Chondroitin AC/alginate lyase"/>
    <property type="match status" value="1"/>
</dbReference>
<evidence type="ECO:0000256" key="3">
    <source>
        <dbReference type="SAM" id="MobiDB-lite"/>
    </source>
</evidence>
<dbReference type="GO" id="GO:0042597">
    <property type="term" value="C:periplasmic space"/>
    <property type="evidence" value="ECO:0007669"/>
    <property type="project" value="InterPro"/>
</dbReference>
<proteinExistence type="predicted"/>
<protein>
    <submittedName>
        <fullName evidence="6">Alginate-lyase domain-containing protein</fullName>
    </submittedName>
</protein>
<evidence type="ECO:0000313" key="7">
    <source>
        <dbReference type="Proteomes" id="UP000620124"/>
    </source>
</evidence>
<keyword evidence="2 6" id="KW-0456">Lyase</keyword>
<organism evidence="6 7">
    <name type="scientific">Mycena venus</name>
    <dbReference type="NCBI Taxonomy" id="2733690"/>
    <lineage>
        <taxon>Eukaryota</taxon>
        <taxon>Fungi</taxon>
        <taxon>Dikarya</taxon>
        <taxon>Basidiomycota</taxon>
        <taxon>Agaricomycotina</taxon>
        <taxon>Agaricomycetes</taxon>
        <taxon>Agaricomycetidae</taxon>
        <taxon>Agaricales</taxon>
        <taxon>Marasmiineae</taxon>
        <taxon>Mycenaceae</taxon>
        <taxon>Mycena</taxon>
    </lineage>
</organism>
<keyword evidence="7" id="KW-1185">Reference proteome</keyword>
<evidence type="ECO:0000256" key="1">
    <source>
        <dbReference type="ARBA" id="ARBA00022729"/>
    </source>
</evidence>
<evidence type="ECO:0000313" key="6">
    <source>
        <dbReference type="EMBL" id="KAF7338182.1"/>
    </source>
</evidence>
<sequence>MQYPLVALFTTILNSLLFGGNTSTSLDVAPKTVVLDGSKLLDARTKLVNNKADADLQAAFKHLKSQANHLLDKGPWSVTDKKVHGPGAGIHDYTSQAPYYWSSKPDGGCPYVVRDGKRNPEARKYTDHSERAYMFNSSYTLSLAWYYTGDEKYARKAADVLRNWFILKDKRMNPNLDHAQFIPCQNTGSSGGIIDWSEGYTTVLDAVAILESTKAPGWTDHDVTVFKKWNTDFLHWLDNSDFGKKESAATNNHGIFALQLRAGIALFLGKASQAKRIAEGAKQRVNKYISPSGAQPQELSRTRSFHYSAFTLVAYTRLAMIATHRGLKVDLWRYKGPKGQSIQKAVEYLIPAATKEKKWNHKELDFTPSEANGVIHWAADVGNAKAKKAVGRVPAPPSGDLWPVHPAPDAF</sequence>
<dbReference type="Pfam" id="PF05426">
    <property type="entry name" value="Alginate_lyase"/>
    <property type="match status" value="1"/>
</dbReference>
<feature type="domain" description="Alginate lyase" evidence="5">
    <location>
        <begin position="77"/>
        <end position="359"/>
    </location>
</feature>
<feature type="signal peptide" evidence="4">
    <location>
        <begin position="1"/>
        <end position="22"/>
    </location>
</feature>